<dbReference type="GO" id="GO:0003725">
    <property type="term" value="F:double-stranded RNA binding"/>
    <property type="evidence" value="ECO:0007669"/>
    <property type="project" value="TreeGrafter"/>
</dbReference>
<keyword evidence="8 15" id="KW-0819">tRNA processing</keyword>
<dbReference type="InterPro" id="IPR036389">
    <property type="entry name" value="RNase_III_sf"/>
</dbReference>
<comment type="function">
    <text evidence="15">Digests double-stranded RNA. Involved in the processing of primary rRNA transcript to yield the immediate precursors to the large and small rRNAs (23S and 16S). Processes some mRNAs, and tRNAs when they are encoded in the rRNA operon. Processes pre-crRNA and tracrRNA of type II CRISPR loci if present in the organism.</text>
</comment>
<comment type="subunit">
    <text evidence="4 15">Homodimer.</text>
</comment>
<evidence type="ECO:0000313" key="18">
    <source>
        <dbReference type="EMBL" id="GIL38648.1"/>
    </source>
</evidence>
<keyword evidence="6 15" id="KW-0698">rRNA processing</keyword>
<dbReference type="GO" id="GO:0010468">
    <property type="term" value="P:regulation of gene expression"/>
    <property type="evidence" value="ECO:0007669"/>
    <property type="project" value="TreeGrafter"/>
</dbReference>
<dbReference type="PROSITE" id="PS00517">
    <property type="entry name" value="RNASE_3_1"/>
    <property type="match status" value="1"/>
</dbReference>
<evidence type="ECO:0000256" key="7">
    <source>
        <dbReference type="ARBA" id="ARBA00022664"/>
    </source>
</evidence>
<dbReference type="NCBIfam" id="TIGR02191">
    <property type="entry name" value="RNaseIII"/>
    <property type="match status" value="1"/>
</dbReference>
<dbReference type="Gene3D" id="3.30.160.20">
    <property type="match status" value="1"/>
</dbReference>
<gene>
    <name evidence="15 18" type="primary">rnc</name>
    <name evidence="18" type="ORF">TMPK1_08850</name>
</gene>
<dbReference type="EMBL" id="BOPV01000001">
    <property type="protein sequence ID" value="GIL38648.1"/>
    <property type="molecule type" value="Genomic_DNA"/>
</dbReference>
<comment type="catalytic activity">
    <reaction evidence="1 15">
        <text>Endonucleolytic cleavage to 5'-phosphomonoester.</text>
        <dbReference type="EC" id="3.1.26.3"/>
    </reaction>
</comment>
<keyword evidence="5 15" id="KW-0963">Cytoplasm</keyword>
<dbReference type="CDD" id="cd00593">
    <property type="entry name" value="RIBOc"/>
    <property type="match status" value="1"/>
</dbReference>
<comment type="similarity">
    <text evidence="3">Belongs to the ribonuclease III family.</text>
</comment>
<comment type="caution">
    <text evidence="18">The sequence shown here is derived from an EMBL/GenBank/DDBJ whole genome shotgun (WGS) entry which is preliminary data.</text>
</comment>
<feature type="domain" description="DRBM" evidence="16">
    <location>
        <begin position="157"/>
        <end position="226"/>
    </location>
</feature>
<dbReference type="PANTHER" id="PTHR11207:SF0">
    <property type="entry name" value="RIBONUCLEASE 3"/>
    <property type="match status" value="1"/>
</dbReference>
<dbReference type="EC" id="3.1.26.3" evidence="15"/>
<keyword evidence="15" id="KW-0699">rRNA-binding</keyword>
<comment type="subcellular location">
    <subcellularLocation>
        <location evidence="2 15">Cytoplasm</location>
    </subcellularLocation>
</comment>
<dbReference type="AlphaFoldDB" id="A0A8S8X6C4"/>
<feature type="domain" description="RNase III" evidence="17">
    <location>
        <begin position="6"/>
        <end position="132"/>
    </location>
</feature>
<dbReference type="Pfam" id="PF00035">
    <property type="entry name" value="dsrm"/>
    <property type="match status" value="1"/>
</dbReference>
<evidence type="ECO:0000259" key="17">
    <source>
        <dbReference type="PROSITE" id="PS50142"/>
    </source>
</evidence>
<keyword evidence="12 15" id="KW-0378">Hydrolase</keyword>
<evidence type="ECO:0000313" key="19">
    <source>
        <dbReference type="Proteomes" id="UP000681075"/>
    </source>
</evidence>
<dbReference type="GO" id="GO:0042802">
    <property type="term" value="F:identical protein binding"/>
    <property type="evidence" value="ECO:0007669"/>
    <property type="project" value="UniProtKB-ARBA"/>
</dbReference>
<dbReference type="GO" id="GO:0005737">
    <property type="term" value="C:cytoplasm"/>
    <property type="evidence" value="ECO:0007669"/>
    <property type="project" value="UniProtKB-SubCell"/>
</dbReference>
<dbReference type="RefSeq" id="WP_420241697.1">
    <property type="nucleotide sequence ID" value="NZ_BOPV01000001.1"/>
</dbReference>
<dbReference type="CDD" id="cd10845">
    <property type="entry name" value="DSRM_RNAse_III_family"/>
    <property type="match status" value="1"/>
</dbReference>
<keyword evidence="10 15" id="KW-0479">Metal-binding</keyword>
<dbReference type="FunFam" id="3.30.160.20:FF:000003">
    <property type="entry name" value="Ribonuclease 3"/>
    <property type="match status" value="1"/>
</dbReference>
<dbReference type="HAMAP" id="MF_00104">
    <property type="entry name" value="RNase_III"/>
    <property type="match status" value="1"/>
</dbReference>
<dbReference type="GO" id="GO:0004525">
    <property type="term" value="F:ribonuclease III activity"/>
    <property type="evidence" value="ECO:0007669"/>
    <property type="project" value="UniProtKB-UniRule"/>
</dbReference>
<dbReference type="InterPro" id="IPR011907">
    <property type="entry name" value="RNase_III"/>
</dbReference>
<evidence type="ECO:0000259" key="16">
    <source>
        <dbReference type="PROSITE" id="PS50137"/>
    </source>
</evidence>
<reference evidence="18" key="1">
    <citation type="submission" date="2021-02" db="EMBL/GenBank/DDBJ databases">
        <title>Genome sequence of Rhodospirillales sp. strain TMPK1 isolated from soil.</title>
        <authorList>
            <person name="Nakai R."/>
            <person name="Kusada H."/>
            <person name="Tamaki H."/>
        </authorList>
    </citation>
    <scope>NUCLEOTIDE SEQUENCE</scope>
    <source>
        <strain evidence="18">TMPK1</strain>
    </source>
</reference>
<accession>A0A8S8X6C4</accession>
<sequence length="226" mass="24548">MSARDFDALERRLMHRFARPQTLERALTHSSYARQSGGNDNERLEFLGDRVLGLVVADLVLDGFPDAPEGQVAKRHAVLVQKNTLAVIAGRIELATDLKLSSGEEEQGGRANPGILADAMEAVIGALYLDGGLAVARRFIEQAWGDLVEAMSEAPQDAKTSLQEWAQARGKKLPVYEVMHQKGPDHDPVFTVRVFVEGLEPATAEAPSKRAAEKLAAQKLLDVIGS</sequence>
<comment type="cofactor">
    <cofactor evidence="15">
        <name>Mg(2+)</name>
        <dbReference type="ChEBI" id="CHEBI:18420"/>
    </cofactor>
</comment>
<evidence type="ECO:0000256" key="14">
    <source>
        <dbReference type="ARBA" id="ARBA00022884"/>
    </source>
</evidence>
<evidence type="ECO:0000256" key="8">
    <source>
        <dbReference type="ARBA" id="ARBA00022694"/>
    </source>
</evidence>
<evidence type="ECO:0000256" key="2">
    <source>
        <dbReference type="ARBA" id="ARBA00004496"/>
    </source>
</evidence>
<evidence type="ECO:0000256" key="10">
    <source>
        <dbReference type="ARBA" id="ARBA00022723"/>
    </source>
</evidence>
<feature type="binding site" evidence="15">
    <location>
        <position position="121"/>
    </location>
    <ligand>
        <name>Mg(2+)</name>
        <dbReference type="ChEBI" id="CHEBI:18420"/>
    </ligand>
</feature>
<evidence type="ECO:0000256" key="11">
    <source>
        <dbReference type="ARBA" id="ARBA00022759"/>
    </source>
</evidence>
<dbReference type="SUPFAM" id="SSF54768">
    <property type="entry name" value="dsRNA-binding domain-like"/>
    <property type="match status" value="1"/>
</dbReference>
<keyword evidence="11 15" id="KW-0255">Endonuclease</keyword>
<feature type="active site" evidence="15">
    <location>
        <position position="49"/>
    </location>
</feature>
<keyword evidence="14 15" id="KW-0694">RNA-binding</keyword>
<dbReference type="InterPro" id="IPR000999">
    <property type="entry name" value="RNase_III_dom"/>
</dbReference>
<dbReference type="GO" id="GO:0008033">
    <property type="term" value="P:tRNA processing"/>
    <property type="evidence" value="ECO:0007669"/>
    <property type="project" value="UniProtKB-KW"/>
</dbReference>
<dbReference type="Proteomes" id="UP000681075">
    <property type="component" value="Unassembled WGS sequence"/>
</dbReference>
<dbReference type="GO" id="GO:0046872">
    <property type="term" value="F:metal ion binding"/>
    <property type="evidence" value="ECO:0007669"/>
    <property type="project" value="UniProtKB-KW"/>
</dbReference>
<evidence type="ECO:0000256" key="3">
    <source>
        <dbReference type="ARBA" id="ARBA00010183"/>
    </source>
</evidence>
<dbReference type="Gene3D" id="1.10.1520.10">
    <property type="entry name" value="Ribonuclease III domain"/>
    <property type="match status" value="1"/>
</dbReference>
<dbReference type="PROSITE" id="PS50142">
    <property type="entry name" value="RNASE_3_2"/>
    <property type="match status" value="1"/>
</dbReference>
<name>A0A8S8X6C4_9PROT</name>
<feature type="active site" evidence="15">
    <location>
        <position position="121"/>
    </location>
</feature>
<keyword evidence="7 15" id="KW-0507">mRNA processing</keyword>
<evidence type="ECO:0000256" key="13">
    <source>
        <dbReference type="ARBA" id="ARBA00022842"/>
    </source>
</evidence>
<feature type="binding site" evidence="15">
    <location>
        <position position="45"/>
    </location>
    <ligand>
        <name>Mg(2+)</name>
        <dbReference type="ChEBI" id="CHEBI:18420"/>
    </ligand>
</feature>
<organism evidence="18 19">
    <name type="scientific">Roseiterribacter gracilis</name>
    <dbReference type="NCBI Taxonomy" id="2812848"/>
    <lineage>
        <taxon>Bacteria</taxon>
        <taxon>Pseudomonadati</taxon>
        <taxon>Pseudomonadota</taxon>
        <taxon>Alphaproteobacteria</taxon>
        <taxon>Rhodospirillales</taxon>
        <taxon>Roseiterribacteraceae</taxon>
        <taxon>Roseiterribacter</taxon>
    </lineage>
</organism>
<evidence type="ECO:0000256" key="6">
    <source>
        <dbReference type="ARBA" id="ARBA00022552"/>
    </source>
</evidence>
<dbReference type="Pfam" id="PF14622">
    <property type="entry name" value="Ribonucleas_3_3"/>
    <property type="match status" value="1"/>
</dbReference>
<dbReference type="InterPro" id="IPR014720">
    <property type="entry name" value="dsRBD_dom"/>
</dbReference>
<keyword evidence="13 15" id="KW-0460">Magnesium</keyword>
<evidence type="ECO:0000256" key="15">
    <source>
        <dbReference type="HAMAP-Rule" id="MF_00104"/>
    </source>
</evidence>
<dbReference type="GO" id="GO:0019843">
    <property type="term" value="F:rRNA binding"/>
    <property type="evidence" value="ECO:0007669"/>
    <property type="project" value="UniProtKB-KW"/>
</dbReference>
<dbReference type="GO" id="GO:0006364">
    <property type="term" value="P:rRNA processing"/>
    <property type="evidence" value="ECO:0007669"/>
    <property type="project" value="UniProtKB-UniRule"/>
</dbReference>
<proteinExistence type="inferred from homology"/>
<dbReference type="SMART" id="SM00535">
    <property type="entry name" value="RIBOc"/>
    <property type="match status" value="1"/>
</dbReference>
<dbReference type="PANTHER" id="PTHR11207">
    <property type="entry name" value="RIBONUCLEASE III"/>
    <property type="match status" value="1"/>
</dbReference>
<keyword evidence="19" id="KW-1185">Reference proteome</keyword>
<evidence type="ECO:0000256" key="5">
    <source>
        <dbReference type="ARBA" id="ARBA00022490"/>
    </source>
</evidence>
<evidence type="ECO:0000256" key="12">
    <source>
        <dbReference type="ARBA" id="ARBA00022801"/>
    </source>
</evidence>
<dbReference type="SMART" id="SM00358">
    <property type="entry name" value="DSRM"/>
    <property type="match status" value="1"/>
</dbReference>
<evidence type="ECO:0000256" key="4">
    <source>
        <dbReference type="ARBA" id="ARBA00011738"/>
    </source>
</evidence>
<feature type="binding site" evidence="15">
    <location>
        <position position="118"/>
    </location>
    <ligand>
        <name>Mg(2+)</name>
        <dbReference type="ChEBI" id="CHEBI:18420"/>
    </ligand>
</feature>
<protein>
    <recommendedName>
        <fullName evidence="15">Ribonuclease 3</fullName>
        <ecNumber evidence="15">3.1.26.3</ecNumber>
    </recommendedName>
    <alternativeName>
        <fullName evidence="15">Ribonuclease III</fullName>
        <shortName evidence="15">RNase III</shortName>
    </alternativeName>
</protein>
<evidence type="ECO:0000256" key="1">
    <source>
        <dbReference type="ARBA" id="ARBA00000109"/>
    </source>
</evidence>
<dbReference type="PROSITE" id="PS50137">
    <property type="entry name" value="DS_RBD"/>
    <property type="match status" value="1"/>
</dbReference>
<keyword evidence="9 15" id="KW-0540">Nuclease</keyword>
<dbReference type="GO" id="GO:0006397">
    <property type="term" value="P:mRNA processing"/>
    <property type="evidence" value="ECO:0007669"/>
    <property type="project" value="UniProtKB-UniRule"/>
</dbReference>
<dbReference type="SUPFAM" id="SSF69065">
    <property type="entry name" value="RNase III domain-like"/>
    <property type="match status" value="1"/>
</dbReference>
<dbReference type="FunFam" id="1.10.1520.10:FF:000001">
    <property type="entry name" value="Ribonuclease 3"/>
    <property type="match status" value="1"/>
</dbReference>
<evidence type="ECO:0000256" key="9">
    <source>
        <dbReference type="ARBA" id="ARBA00022722"/>
    </source>
</evidence>